<dbReference type="OrthoDB" id="680727at2759"/>
<dbReference type="Proteomes" id="UP000275267">
    <property type="component" value="Unassembled WGS sequence"/>
</dbReference>
<feature type="chain" id="PRO_5017942763" evidence="1">
    <location>
        <begin position="34"/>
        <end position="141"/>
    </location>
</feature>
<dbReference type="AlphaFoldDB" id="A0A3L6PJR6"/>
<reference evidence="3" key="1">
    <citation type="journal article" date="2019" name="Nat. Commun.">
        <title>The genome of broomcorn millet.</title>
        <authorList>
            <person name="Zou C."/>
            <person name="Miki D."/>
            <person name="Li D."/>
            <person name="Tang Q."/>
            <person name="Xiao L."/>
            <person name="Rajput S."/>
            <person name="Deng P."/>
            <person name="Jia W."/>
            <person name="Huang R."/>
            <person name="Zhang M."/>
            <person name="Sun Y."/>
            <person name="Hu J."/>
            <person name="Fu X."/>
            <person name="Schnable P.S."/>
            <person name="Li F."/>
            <person name="Zhang H."/>
            <person name="Feng B."/>
            <person name="Zhu X."/>
            <person name="Liu R."/>
            <person name="Schnable J.C."/>
            <person name="Zhu J.-K."/>
            <person name="Zhang H."/>
        </authorList>
    </citation>
    <scope>NUCLEOTIDE SEQUENCE [LARGE SCALE GENOMIC DNA]</scope>
</reference>
<comment type="caution">
    <text evidence="2">The sequence shown here is derived from an EMBL/GenBank/DDBJ whole genome shotgun (WGS) entry which is preliminary data.</text>
</comment>
<feature type="signal peptide" evidence="1">
    <location>
        <begin position="1"/>
        <end position="33"/>
    </location>
</feature>
<evidence type="ECO:0000256" key="1">
    <source>
        <dbReference type="SAM" id="SignalP"/>
    </source>
</evidence>
<accession>A0A3L6PJR6</accession>
<gene>
    <name evidence="2" type="ORF">C2845_PM18G01790</name>
</gene>
<proteinExistence type="predicted"/>
<dbReference type="EMBL" id="PQIB02000017">
    <property type="protein sequence ID" value="RLM58382.1"/>
    <property type="molecule type" value="Genomic_DNA"/>
</dbReference>
<sequence>MASGSPTTAGLQLSTLAAAVTCALLLLAGRSSASQPLPSRSGDFEDDRVHDFLRVLDRAAAYRRECFGECAKGCYCADNPYSCLRECMPTPPTRRCGATYDLRGAGEGGRRRGCWRCRRRGPLLRRDMRETNHRSISYTVS</sequence>
<evidence type="ECO:0000313" key="3">
    <source>
        <dbReference type="Proteomes" id="UP000275267"/>
    </source>
</evidence>
<keyword evidence="3" id="KW-1185">Reference proteome</keyword>
<name>A0A3L6PJR6_PANMI</name>
<protein>
    <submittedName>
        <fullName evidence="2">Uncharacterized protein</fullName>
    </submittedName>
</protein>
<keyword evidence="1" id="KW-0732">Signal</keyword>
<evidence type="ECO:0000313" key="2">
    <source>
        <dbReference type="EMBL" id="RLM58382.1"/>
    </source>
</evidence>
<organism evidence="2 3">
    <name type="scientific">Panicum miliaceum</name>
    <name type="common">Proso millet</name>
    <name type="synonym">Broomcorn millet</name>
    <dbReference type="NCBI Taxonomy" id="4540"/>
    <lineage>
        <taxon>Eukaryota</taxon>
        <taxon>Viridiplantae</taxon>
        <taxon>Streptophyta</taxon>
        <taxon>Embryophyta</taxon>
        <taxon>Tracheophyta</taxon>
        <taxon>Spermatophyta</taxon>
        <taxon>Magnoliopsida</taxon>
        <taxon>Liliopsida</taxon>
        <taxon>Poales</taxon>
        <taxon>Poaceae</taxon>
        <taxon>PACMAD clade</taxon>
        <taxon>Panicoideae</taxon>
        <taxon>Panicodae</taxon>
        <taxon>Paniceae</taxon>
        <taxon>Panicinae</taxon>
        <taxon>Panicum</taxon>
        <taxon>Panicum sect. Panicum</taxon>
    </lineage>
</organism>